<gene>
    <name evidence="1" type="ordered locus">RHA1_ro08961</name>
</gene>
<geneLocation type="plasmid" evidence="1 2">
    <name>pRHL1</name>
</geneLocation>
<reference evidence="2" key="1">
    <citation type="journal article" date="2006" name="Proc. Natl. Acad. Sci. U.S.A.">
        <title>The complete genome of Rhodococcus sp. RHA1 provides insights into a catabolic powerhouse.</title>
        <authorList>
            <person name="McLeod M.P."/>
            <person name="Warren R.L."/>
            <person name="Hsiao W.W.L."/>
            <person name="Araki N."/>
            <person name="Myhre M."/>
            <person name="Fernandes C."/>
            <person name="Miyazawa D."/>
            <person name="Wong W."/>
            <person name="Lillquist A.L."/>
            <person name="Wang D."/>
            <person name="Dosanjh M."/>
            <person name="Hara H."/>
            <person name="Petrescu A."/>
            <person name="Morin R.D."/>
            <person name="Yang G."/>
            <person name="Stott J.M."/>
            <person name="Schein J.E."/>
            <person name="Shin H."/>
            <person name="Smailus D."/>
            <person name="Siddiqui A.S."/>
            <person name="Marra M.A."/>
            <person name="Jones S.J.M."/>
            <person name="Holt R."/>
            <person name="Brinkman F.S.L."/>
            <person name="Miyauchi K."/>
            <person name="Fukuda M."/>
            <person name="Davies J.E."/>
            <person name="Mohn W.W."/>
            <person name="Eltis L.D."/>
        </authorList>
    </citation>
    <scope>NUCLEOTIDE SEQUENCE [LARGE SCALE GENOMIC DNA]</scope>
    <source>
        <strain evidence="2">RHA1</strain>
    </source>
</reference>
<accession>Q0RXI1</accession>
<keyword evidence="1" id="KW-0614">Plasmid</keyword>
<evidence type="ECO:0000313" key="2">
    <source>
        <dbReference type="Proteomes" id="UP000008710"/>
    </source>
</evidence>
<proteinExistence type="predicted"/>
<dbReference type="Proteomes" id="UP000008710">
    <property type="component" value="Plasmid pRHL1"/>
</dbReference>
<dbReference type="KEGG" id="rha:RHA1_ro08961"/>
<evidence type="ECO:0000313" key="1">
    <source>
        <dbReference type="EMBL" id="ABH00005.1"/>
    </source>
</evidence>
<dbReference type="HOGENOM" id="CLU_1625780_0_0_11"/>
<dbReference type="AlphaFoldDB" id="Q0RXI1"/>
<protein>
    <submittedName>
        <fullName evidence="1">Uncharacterized protein</fullName>
    </submittedName>
</protein>
<dbReference type="RefSeq" id="WP_011599682.1">
    <property type="nucleotide sequence ID" value="NC_008269.1"/>
</dbReference>
<organism evidence="1 2">
    <name type="scientific">Rhodococcus jostii (strain RHA1)</name>
    <dbReference type="NCBI Taxonomy" id="101510"/>
    <lineage>
        <taxon>Bacteria</taxon>
        <taxon>Bacillati</taxon>
        <taxon>Actinomycetota</taxon>
        <taxon>Actinomycetes</taxon>
        <taxon>Mycobacteriales</taxon>
        <taxon>Nocardiaceae</taxon>
        <taxon>Rhodococcus</taxon>
    </lineage>
</organism>
<dbReference type="EMBL" id="CP000432">
    <property type="protein sequence ID" value="ABH00005.1"/>
    <property type="molecule type" value="Genomic_DNA"/>
</dbReference>
<sequence length="172" mass="18638">MPSTFSVFEKRWTMSECDERVITLYVGVDAGGFRRNGPAENELITISAADLRQAQTMSREIDNEYAAIPHRTLLSIDARTAHVASKSCLRMPTRVRSLASLLYDIAAIGIADGAVVSVDPTTDASALWNAVADDLRSHGYGVIDHVPGWAPDGWKSACVRPASDKPEVTVAH</sequence>
<name>Q0RXI1_RHOJR</name>